<evidence type="ECO:0000313" key="2">
    <source>
        <dbReference type="Proteomes" id="UP000233551"/>
    </source>
</evidence>
<gene>
    <name evidence="1" type="ORF">CRG98_018807</name>
</gene>
<reference evidence="1 2" key="1">
    <citation type="submission" date="2017-11" db="EMBL/GenBank/DDBJ databases">
        <title>De-novo sequencing of pomegranate (Punica granatum L.) genome.</title>
        <authorList>
            <person name="Akparov Z."/>
            <person name="Amiraslanov A."/>
            <person name="Hajiyeva S."/>
            <person name="Abbasov M."/>
            <person name="Kaur K."/>
            <person name="Hamwieh A."/>
            <person name="Solovyev V."/>
            <person name="Salamov A."/>
            <person name="Braich B."/>
            <person name="Kosarev P."/>
            <person name="Mahmoud A."/>
            <person name="Hajiyev E."/>
            <person name="Babayeva S."/>
            <person name="Izzatullayeva V."/>
            <person name="Mammadov A."/>
            <person name="Mammadov A."/>
            <person name="Sharifova S."/>
            <person name="Ojaghi J."/>
            <person name="Eynullazada K."/>
            <person name="Bayramov B."/>
            <person name="Abdulazimova A."/>
            <person name="Shahmuradov I."/>
        </authorList>
    </citation>
    <scope>NUCLEOTIDE SEQUENCE [LARGE SCALE GENOMIC DNA]</scope>
    <source>
        <strain evidence="2">cv. AG2017</strain>
        <tissue evidence="1">Leaf</tissue>
    </source>
</reference>
<comment type="caution">
    <text evidence="1">The sequence shown here is derived from an EMBL/GenBank/DDBJ whole genome shotgun (WGS) entry which is preliminary data.</text>
</comment>
<evidence type="ECO:0000313" key="1">
    <source>
        <dbReference type="EMBL" id="PKI60818.1"/>
    </source>
</evidence>
<proteinExistence type="predicted"/>
<dbReference type="EMBL" id="PGOL01001108">
    <property type="protein sequence ID" value="PKI60818.1"/>
    <property type="molecule type" value="Genomic_DNA"/>
</dbReference>
<dbReference type="Proteomes" id="UP000233551">
    <property type="component" value="Unassembled WGS sequence"/>
</dbReference>
<protein>
    <submittedName>
        <fullName evidence="1">Uncharacterized protein</fullName>
    </submittedName>
</protein>
<organism evidence="1 2">
    <name type="scientific">Punica granatum</name>
    <name type="common">Pomegranate</name>
    <dbReference type="NCBI Taxonomy" id="22663"/>
    <lineage>
        <taxon>Eukaryota</taxon>
        <taxon>Viridiplantae</taxon>
        <taxon>Streptophyta</taxon>
        <taxon>Embryophyta</taxon>
        <taxon>Tracheophyta</taxon>
        <taxon>Spermatophyta</taxon>
        <taxon>Magnoliopsida</taxon>
        <taxon>eudicotyledons</taxon>
        <taxon>Gunneridae</taxon>
        <taxon>Pentapetalae</taxon>
        <taxon>rosids</taxon>
        <taxon>malvids</taxon>
        <taxon>Myrtales</taxon>
        <taxon>Lythraceae</taxon>
        <taxon>Punica</taxon>
    </lineage>
</organism>
<accession>A0A2I0JWX9</accession>
<dbReference type="STRING" id="22663.A0A2I0JWX9"/>
<dbReference type="AlphaFoldDB" id="A0A2I0JWX9"/>
<sequence>MRRMVKAGSVMSKDDDDVLNVDEGKVDESKQMDFAKAEKRVRTTDGFIQSVMEVHELSGLNTATLEFARLGSMRHISSRIHNCTIQGLATGPSIQLSRGFDRSHVGRI</sequence>
<name>A0A2I0JWX9_PUNGR</name>
<keyword evidence="2" id="KW-1185">Reference proteome</keyword>